<evidence type="ECO:0000256" key="2">
    <source>
        <dbReference type="ARBA" id="ARBA00006929"/>
    </source>
</evidence>
<dbReference type="PANTHER" id="PTHR34933">
    <property type="entry name" value="FLAGELLAR L-RING PROTEIN"/>
    <property type="match status" value="1"/>
</dbReference>
<evidence type="ECO:0000256" key="5">
    <source>
        <dbReference type="ARBA" id="ARBA00023143"/>
    </source>
</evidence>
<dbReference type="HAMAP" id="MF_00415">
    <property type="entry name" value="FlgH"/>
    <property type="match status" value="1"/>
</dbReference>
<geneLocation type="plasmid" evidence="8">
    <name>p4</name>
</geneLocation>
<evidence type="ECO:0000256" key="4">
    <source>
        <dbReference type="ARBA" id="ARBA00023136"/>
    </source>
</evidence>
<dbReference type="NCBIfam" id="NF001305">
    <property type="entry name" value="PRK00249.1-5"/>
    <property type="match status" value="1"/>
</dbReference>
<evidence type="ECO:0000313" key="9">
    <source>
        <dbReference type="Proteomes" id="UP000298596"/>
    </source>
</evidence>
<keyword evidence="8" id="KW-0282">Flagellum</keyword>
<dbReference type="GO" id="GO:0071973">
    <property type="term" value="P:bacterial-type flagellum-dependent cell motility"/>
    <property type="evidence" value="ECO:0007669"/>
    <property type="project" value="InterPro"/>
</dbReference>
<evidence type="ECO:0000256" key="3">
    <source>
        <dbReference type="ARBA" id="ARBA00022729"/>
    </source>
</evidence>
<sequence>MRTLPSRRVLLPFLALTVALAGCGRLLDVGQAPRLSEISNPAMAPEARVISMPMPRPNTNEQVPSSLWRTGSRDFFRDPRAKQVGDLLTVIINIADQAQLQNQTQRQRSNAESAGVPNFFGLESRLPAVLPDAVNPSSLVDMDSSSSSSGTGTIQRNERIAMRAAAVVTEVLPNGNFVIAGRQEVRVNYELREMRIAGVIRPEDITNVNTIDYDKIAEARITYGGRGQITDVQQPRYGQQVFDIIMPF</sequence>
<dbReference type="GO" id="GO:0009427">
    <property type="term" value="C:bacterial-type flagellum basal body, distal rod, L ring"/>
    <property type="evidence" value="ECO:0007669"/>
    <property type="project" value="InterPro"/>
</dbReference>
<keyword evidence="3 7" id="KW-0732">Signal</keyword>
<dbReference type="InterPro" id="IPR000527">
    <property type="entry name" value="Flag_Lring"/>
</dbReference>
<dbReference type="Proteomes" id="UP000298596">
    <property type="component" value="Plasmid p4"/>
</dbReference>
<evidence type="ECO:0000256" key="1">
    <source>
        <dbReference type="ARBA" id="ARBA00002591"/>
    </source>
</evidence>
<dbReference type="EMBL" id="CP032334">
    <property type="protein sequence ID" value="QCO06947.1"/>
    <property type="molecule type" value="Genomic_DNA"/>
</dbReference>
<dbReference type="PROSITE" id="PS51257">
    <property type="entry name" value="PROKAR_LIPOPROTEIN"/>
    <property type="match status" value="1"/>
</dbReference>
<keyword evidence="6 7" id="KW-0998">Cell outer membrane</keyword>
<dbReference type="Pfam" id="PF02107">
    <property type="entry name" value="FlgH"/>
    <property type="match status" value="1"/>
</dbReference>
<keyword evidence="4 7" id="KW-0472">Membrane</keyword>
<dbReference type="PANTHER" id="PTHR34933:SF1">
    <property type="entry name" value="FLAGELLAR L-RING PROTEIN"/>
    <property type="match status" value="1"/>
</dbReference>
<protein>
    <recommendedName>
        <fullName evidence="7">Flagellar L-ring protein</fullName>
    </recommendedName>
    <alternativeName>
        <fullName evidence="7">Basal body L-ring protein</fullName>
    </alternativeName>
</protein>
<comment type="similarity">
    <text evidence="2 7">Belongs to the FlgH family.</text>
</comment>
<dbReference type="PRINTS" id="PR01008">
    <property type="entry name" value="FLGLRINGFLGH"/>
</dbReference>
<accession>A0A4D8Q8V1</accession>
<keyword evidence="7" id="KW-0449">Lipoprotein</keyword>
<comment type="subcellular location">
    <subcellularLocation>
        <location evidence="7">Cell outer membrane</location>
        <topology evidence="7">Lipid-anchor</topology>
    </subcellularLocation>
    <subcellularLocation>
        <location evidence="7">Bacterial flagellum basal body</location>
    </subcellularLocation>
</comment>
<evidence type="ECO:0000313" key="8">
    <source>
        <dbReference type="EMBL" id="QCO06947.1"/>
    </source>
</evidence>
<comment type="subunit">
    <text evidence="7">The basal body constitutes a major portion of the flagellar organelle and consists of four rings (L,P,S, and M) mounted on a central rod.</text>
</comment>
<organism evidence="8 9">
    <name type="scientific">Azospirillum brasilense</name>
    <dbReference type="NCBI Taxonomy" id="192"/>
    <lineage>
        <taxon>Bacteria</taxon>
        <taxon>Pseudomonadati</taxon>
        <taxon>Pseudomonadota</taxon>
        <taxon>Alphaproteobacteria</taxon>
        <taxon>Rhodospirillales</taxon>
        <taxon>Azospirillaceae</taxon>
        <taxon>Azospirillum</taxon>
    </lineage>
</organism>
<dbReference type="GO" id="GO:0003774">
    <property type="term" value="F:cytoskeletal motor activity"/>
    <property type="evidence" value="ECO:0007669"/>
    <property type="project" value="InterPro"/>
</dbReference>
<dbReference type="GO" id="GO:0009279">
    <property type="term" value="C:cell outer membrane"/>
    <property type="evidence" value="ECO:0007669"/>
    <property type="project" value="UniProtKB-SubCell"/>
</dbReference>
<keyword evidence="5 7" id="KW-0975">Bacterial flagellum</keyword>
<comment type="function">
    <text evidence="1 7">Assembles around the rod to form the L-ring and probably protects the motor/basal body from shearing forces during rotation.</text>
</comment>
<keyword evidence="8" id="KW-0966">Cell projection</keyword>
<evidence type="ECO:0000256" key="7">
    <source>
        <dbReference type="HAMAP-Rule" id="MF_00415"/>
    </source>
</evidence>
<keyword evidence="8" id="KW-0614">Plasmid</keyword>
<reference evidence="8 9" key="1">
    <citation type="submission" date="2018-09" db="EMBL/GenBank/DDBJ databases">
        <title>Whole genome based analysis of evolution and adaptive divergence in Indian and Brazilian strains of Azospirillum brasilense.</title>
        <authorList>
            <person name="Singh C."/>
            <person name="Tripathi A.K."/>
        </authorList>
    </citation>
    <scope>NUCLEOTIDE SEQUENCE [LARGE SCALE GENOMIC DNA]</scope>
    <source>
        <strain evidence="8 9">MTCC4036</strain>
        <plasmid evidence="8 9">p4</plasmid>
    </source>
</reference>
<proteinExistence type="inferred from homology"/>
<dbReference type="AlphaFoldDB" id="A0A4D8Q8V1"/>
<evidence type="ECO:0000256" key="6">
    <source>
        <dbReference type="ARBA" id="ARBA00023237"/>
    </source>
</evidence>
<gene>
    <name evidence="7" type="primary">flgH</name>
    <name evidence="8" type="ORF">D3867_34250</name>
</gene>
<keyword evidence="8" id="KW-0969">Cilium</keyword>
<name>A0A4D8Q8V1_AZOBR</name>